<evidence type="ECO:0000313" key="3">
    <source>
        <dbReference type="Proteomes" id="UP000230069"/>
    </source>
</evidence>
<dbReference type="EMBL" id="KZ305049">
    <property type="protein sequence ID" value="PIA36912.1"/>
    <property type="molecule type" value="Genomic_DNA"/>
</dbReference>
<organism evidence="2 3">
    <name type="scientific">Aquilegia coerulea</name>
    <name type="common">Rocky mountain columbine</name>
    <dbReference type="NCBI Taxonomy" id="218851"/>
    <lineage>
        <taxon>Eukaryota</taxon>
        <taxon>Viridiplantae</taxon>
        <taxon>Streptophyta</taxon>
        <taxon>Embryophyta</taxon>
        <taxon>Tracheophyta</taxon>
        <taxon>Spermatophyta</taxon>
        <taxon>Magnoliopsida</taxon>
        <taxon>Ranunculales</taxon>
        <taxon>Ranunculaceae</taxon>
        <taxon>Thalictroideae</taxon>
        <taxon>Aquilegia</taxon>
    </lineage>
</organism>
<evidence type="ECO:0000256" key="1">
    <source>
        <dbReference type="SAM" id="Coils"/>
    </source>
</evidence>
<proteinExistence type="predicted"/>
<sequence>MLFVARSLIRTSTLNHQCRQRFHLLSFPTPPPANGSSANKVVNMTGFQRFWFASTASPSPFENDSTQTAIGQDKMNEDINDTSVDVKSRLSIDELVKLVSEKEELLKAEQRKLEKMQDEVIRNNAEIEKMENILVIAKQEAANYAKIENQVSLLYSSSVHVLLSDLSVSFQAPLSIACCLLFCYLIWKTHFLTII</sequence>
<dbReference type="OrthoDB" id="201635at2759"/>
<name>A0A2G5D061_AQUCA</name>
<reference evidence="2 3" key="1">
    <citation type="submission" date="2017-09" db="EMBL/GenBank/DDBJ databases">
        <title>WGS assembly of Aquilegia coerulea Goldsmith.</title>
        <authorList>
            <person name="Hodges S."/>
            <person name="Kramer E."/>
            <person name="Nordborg M."/>
            <person name="Tomkins J."/>
            <person name="Borevitz J."/>
            <person name="Derieg N."/>
            <person name="Yan J."/>
            <person name="Mihaltcheva S."/>
            <person name="Hayes R.D."/>
            <person name="Rokhsar D."/>
        </authorList>
    </citation>
    <scope>NUCLEOTIDE SEQUENCE [LARGE SCALE GENOMIC DNA]</scope>
    <source>
        <strain evidence="3">cv. Goldsmith</strain>
    </source>
</reference>
<protein>
    <submittedName>
        <fullName evidence="2">Uncharacterized protein</fullName>
    </submittedName>
</protein>
<feature type="coiled-coil region" evidence="1">
    <location>
        <begin position="92"/>
        <end position="133"/>
    </location>
</feature>
<keyword evidence="3" id="KW-1185">Reference proteome</keyword>
<evidence type="ECO:0000313" key="2">
    <source>
        <dbReference type="EMBL" id="PIA36912.1"/>
    </source>
</evidence>
<dbReference type="Proteomes" id="UP000230069">
    <property type="component" value="Unassembled WGS sequence"/>
</dbReference>
<keyword evidence="1" id="KW-0175">Coiled coil</keyword>
<accession>A0A2G5D061</accession>
<dbReference type="AlphaFoldDB" id="A0A2G5D061"/>
<gene>
    <name evidence="2" type="ORF">AQUCO_03200105v1</name>
</gene>